<sequence>MYTGSFFFCNWVNDDSIFEVDCDIGILIVILGVI</sequence>
<dbReference type="AlphaFoldDB" id="K9E0T7"/>
<organism evidence="1 2">
    <name type="scientific">Bacteroides oleiciplenus YIT 12058</name>
    <dbReference type="NCBI Taxonomy" id="742727"/>
    <lineage>
        <taxon>Bacteria</taxon>
        <taxon>Pseudomonadati</taxon>
        <taxon>Bacteroidota</taxon>
        <taxon>Bacteroidia</taxon>
        <taxon>Bacteroidales</taxon>
        <taxon>Bacteroidaceae</taxon>
        <taxon>Bacteroides</taxon>
    </lineage>
</organism>
<evidence type="ECO:0000313" key="2">
    <source>
        <dbReference type="Proteomes" id="UP000009872"/>
    </source>
</evidence>
<gene>
    <name evidence="1" type="ORF">HMPREF9447_03566</name>
</gene>
<evidence type="ECO:0000313" key="1">
    <source>
        <dbReference type="EMBL" id="EKU89241.1"/>
    </source>
</evidence>
<proteinExistence type="predicted"/>
<name>K9E0T7_9BACE</name>
<comment type="caution">
    <text evidence="1">The sequence shown here is derived from an EMBL/GenBank/DDBJ whole genome shotgun (WGS) entry which is preliminary data.</text>
</comment>
<reference evidence="1 2" key="1">
    <citation type="submission" date="2012-09" db="EMBL/GenBank/DDBJ databases">
        <title>The Genome Sequence of Bacteroides oleiciplenus YIT 12058.</title>
        <authorList>
            <consortium name="The Broad Institute Genome Sequencing Platform"/>
            <person name="Earl A."/>
            <person name="Ward D."/>
            <person name="Feldgarden M."/>
            <person name="Gevers D."/>
            <person name="Morotomi M."/>
            <person name="Walker B."/>
            <person name="Young S.K."/>
            <person name="Zeng Q."/>
            <person name="Gargeya S."/>
            <person name="Fitzgerald M."/>
            <person name="Haas B."/>
            <person name="Abouelleil A."/>
            <person name="Alvarado L."/>
            <person name="Arachchi H.M."/>
            <person name="Berlin A.M."/>
            <person name="Chapman S.B."/>
            <person name="Goldberg J."/>
            <person name="Griggs A."/>
            <person name="Gujja S."/>
            <person name="Hansen M."/>
            <person name="Howarth C."/>
            <person name="Imamovic A."/>
            <person name="Larimer J."/>
            <person name="McCowen C."/>
            <person name="Montmayeur A."/>
            <person name="Murphy C."/>
            <person name="Neiman D."/>
            <person name="Pearson M."/>
            <person name="Priest M."/>
            <person name="Roberts A."/>
            <person name="Saif S."/>
            <person name="Shea T."/>
            <person name="Sisk P."/>
            <person name="Sykes S."/>
            <person name="Wortman J."/>
            <person name="Nusbaum C."/>
            <person name="Birren B."/>
        </authorList>
    </citation>
    <scope>NUCLEOTIDE SEQUENCE [LARGE SCALE GENOMIC DNA]</scope>
    <source>
        <strain evidence="1 2">YIT 12058</strain>
    </source>
</reference>
<accession>K9E0T7</accession>
<keyword evidence="2" id="KW-1185">Reference proteome</keyword>
<dbReference type="STRING" id="742727.HMPREF9447_03566"/>
<dbReference type="Proteomes" id="UP000009872">
    <property type="component" value="Unassembled WGS sequence"/>
</dbReference>
<protein>
    <submittedName>
        <fullName evidence="1">Uncharacterized protein</fullName>
    </submittedName>
</protein>
<dbReference type="HOGENOM" id="CLU_3372102_0_0_10"/>
<dbReference type="EMBL" id="ADLF01000015">
    <property type="protein sequence ID" value="EKU89241.1"/>
    <property type="molecule type" value="Genomic_DNA"/>
</dbReference>